<feature type="transmembrane region" description="Helical" evidence="7">
    <location>
        <begin position="849"/>
        <end position="870"/>
    </location>
</feature>
<feature type="transmembrane region" description="Helical" evidence="7">
    <location>
        <begin position="83"/>
        <end position="102"/>
    </location>
</feature>
<feature type="compositionally biased region" description="Low complexity" evidence="6">
    <location>
        <begin position="218"/>
        <end position="227"/>
    </location>
</feature>
<feature type="compositionally biased region" description="Low complexity" evidence="6">
    <location>
        <begin position="269"/>
        <end position="279"/>
    </location>
</feature>
<dbReference type="GeneID" id="25568891"/>
<name>A0A0L0DSE8_THETB</name>
<evidence type="ECO:0000256" key="6">
    <source>
        <dbReference type="SAM" id="MobiDB-lite"/>
    </source>
</evidence>
<feature type="region of interest" description="Disordered" evidence="6">
    <location>
        <begin position="258"/>
        <end position="315"/>
    </location>
</feature>
<accession>A0A0L0DSE8</accession>
<organism evidence="9 10">
    <name type="scientific">Thecamonas trahens ATCC 50062</name>
    <dbReference type="NCBI Taxonomy" id="461836"/>
    <lineage>
        <taxon>Eukaryota</taxon>
        <taxon>Apusozoa</taxon>
        <taxon>Apusomonadida</taxon>
        <taxon>Apusomonadidae</taxon>
        <taxon>Thecamonas</taxon>
    </lineage>
</organism>
<feature type="region of interest" description="Disordered" evidence="6">
    <location>
        <begin position="1"/>
        <end position="42"/>
    </location>
</feature>
<dbReference type="OMA" id="EDFSCAY"/>
<dbReference type="STRING" id="461836.A0A0L0DSE8"/>
<evidence type="ECO:0000313" key="10">
    <source>
        <dbReference type="Proteomes" id="UP000054408"/>
    </source>
</evidence>
<dbReference type="InterPro" id="IPR011993">
    <property type="entry name" value="PH-like_dom_sf"/>
</dbReference>
<feature type="domain" description="VASt" evidence="8">
    <location>
        <begin position="445"/>
        <end position="617"/>
    </location>
</feature>
<dbReference type="GO" id="GO:0032366">
    <property type="term" value="P:intracellular sterol transport"/>
    <property type="evidence" value="ECO:0007669"/>
    <property type="project" value="TreeGrafter"/>
</dbReference>
<feature type="coiled-coil region" evidence="5">
    <location>
        <begin position="774"/>
        <end position="801"/>
    </location>
</feature>
<keyword evidence="2 7" id="KW-0812">Transmembrane</keyword>
<keyword evidence="3 7" id="KW-1133">Transmembrane helix</keyword>
<dbReference type="InterPro" id="IPR051482">
    <property type="entry name" value="Cholesterol_transport"/>
</dbReference>
<dbReference type="Pfam" id="PF16016">
    <property type="entry name" value="VASt"/>
    <property type="match status" value="1"/>
</dbReference>
<feature type="compositionally biased region" description="Low complexity" evidence="6">
    <location>
        <begin position="1"/>
        <end position="10"/>
    </location>
</feature>
<dbReference type="CDD" id="cd13220">
    <property type="entry name" value="PH-GRAM_GRAMDC"/>
    <property type="match status" value="1"/>
</dbReference>
<feature type="compositionally biased region" description="Low complexity" evidence="6">
    <location>
        <begin position="624"/>
        <end position="633"/>
    </location>
</feature>
<evidence type="ECO:0000256" key="4">
    <source>
        <dbReference type="ARBA" id="ARBA00023136"/>
    </source>
</evidence>
<feature type="compositionally biased region" description="Gly residues" evidence="6">
    <location>
        <begin position="339"/>
        <end position="348"/>
    </location>
</feature>
<feature type="compositionally biased region" description="Gly residues" evidence="6">
    <location>
        <begin position="392"/>
        <end position="407"/>
    </location>
</feature>
<evidence type="ECO:0000256" key="7">
    <source>
        <dbReference type="SAM" id="Phobius"/>
    </source>
</evidence>
<dbReference type="PROSITE" id="PS51778">
    <property type="entry name" value="VAST"/>
    <property type="match status" value="1"/>
</dbReference>
<evidence type="ECO:0000256" key="1">
    <source>
        <dbReference type="ARBA" id="ARBA00004167"/>
    </source>
</evidence>
<gene>
    <name evidence="9" type="ORF">AMSG_10734</name>
</gene>
<feature type="region of interest" description="Disordered" evidence="6">
    <location>
        <begin position="339"/>
        <end position="425"/>
    </location>
</feature>
<dbReference type="Proteomes" id="UP000054408">
    <property type="component" value="Unassembled WGS sequence"/>
</dbReference>
<keyword evidence="5" id="KW-0175">Coiled coil</keyword>
<dbReference type="EMBL" id="GL349495">
    <property type="protein sequence ID" value="KNC55132.1"/>
    <property type="molecule type" value="Genomic_DNA"/>
</dbReference>
<evidence type="ECO:0000256" key="3">
    <source>
        <dbReference type="ARBA" id="ARBA00022989"/>
    </source>
</evidence>
<feature type="compositionally biased region" description="Basic residues" evidence="6">
    <location>
        <begin position="638"/>
        <end position="651"/>
    </location>
</feature>
<dbReference type="AlphaFoldDB" id="A0A0L0DSE8"/>
<dbReference type="PANTHER" id="PTHR23319:SF4">
    <property type="entry name" value="GRAM DOMAIN CONTAINING 1B, ISOFORM E"/>
    <property type="match status" value="1"/>
</dbReference>
<dbReference type="OrthoDB" id="2162691at2759"/>
<dbReference type="SMART" id="SM00568">
    <property type="entry name" value="GRAM"/>
    <property type="match status" value="1"/>
</dbReference>
<dbReference type="Gene3D" id="2.30.29.30">
    <property type="entry name" value="Pleckstrin-homology domain (PH domain)/Phosphotyrosine-binding domain (PTB)"/>
    <property type="match status" value="1"/>
</dbReference>
<dbReference type="RefSeq" id="XP_013753312.1">
    <property type="nucleotide sequence ID" value="XM_013897858.1"/>
</dbReference>
<feature type="region of interest" description="Disordered" evidence="6">
    <location>
        <begin position="624"/>
        <end position="683"/>
    </location>
</feature>
<dbReference type="InterPro" id="IPR004182">
    <property type="entry name" value="GRAM"/>
</dbReference>
<dbReference type="GO" id="GO:0005789">
    <property type="term" value="C:endoplasmic reticulum membrane"/>
    <property type="evidence" value="ECO:0007669"/>
    <property type="project" value="TreeGrafter"/>
</dbReference>
<dbReference type="InterPro" id="IPR031968">
    <property type="entry name" value="VASt"/>
</dbReference>
<dbReference type="GO" id="GO:0140268">
    <property type="term" value="C:endoplasmic reticulum-plasma membrane contact site"/>
    <property type="evidence" value="ECO:0007669"/>
    <property type="project" value="TreeGrafter"/>
</dbReference>
<feature type="transmembrane region" description="Helical" evidence="7">
    <location>
        <begin position="698"/>
        <end position="720"/>
    </location>
</feature>
<sequence>MSGSAGTSGRSSREPSKAKAKAKAKAKDKAKAKAKSKAKARGREAEFREQFNLPTSEQLIQDYTCAFQRDVLVHGRMYVSQNYVSFCATVFGWVTLVIIPFAEIVAIEKRNAALVFPNAIAIRTRRKDKYFFASFIVRDSAFRTLTFLWKNATSDEPIPVETMLSMSKSQIDDYILRESQAEANGERARRSSAAPFALSSSIPNIQFGLQEFKAPTPGGSAAPSIDGSSDDGGVSGGSALTADDGSSEYEYEYVEVADDGGSASGGDGSSRAASGSGSDTGNELHPRAEAGAPSGPVAAADAGPRRASSLPAGAGPRMAVSMPRIALENAARQAAGEVAGGVGGGIGEGRTESELSGIDSTMGSESGASSAATRPATPDITLTLASDRTGTGSDGGAAAGVSSGGSAGAPEPATSTVTPRKPGWDEFPLSNASLLGCGCAPDDHHEHDHVKDVELAVTVEGLWELIFGDSSSFQQELFDEIGNTDLAFEGPWAPSAAEGGRPSRVQSFKQTVKSPLGTKTASVTETQVQVRCNAARAVMDGVTISANVPYADHFVIHNRYCFTALSATTTRVNVSSEIEWKKSTWLKSTIEKAATARTKEYMLTWLEFLKRKVAERNAARLKPASGAASAANGSGSGGKKRVKSMRPRSARRAVSVVRRARNRKSGGASRRSSPAGEGGKTLRPLTSDGAASLFSSPAGVAVLGALVCVVLGLGLMLWTVSGRLASLQASVEQWQVASLFDDDAGRHQVPERSTWYVDEHRALETQFSEWQDQLAAMQVTLVATQRALRELSAEVAASQKRNMLLDVQVGCVQEALSSGRDVAATCFAGGPRVASAESTAAASVGGTSWFSWAGVMVGLVAAAGVVAMVLRSMEVV</sequence>
<protein>
    <recommendedName>
        <fullName evidence="8">VASt domain-containing protein</fullName>
    </recommendedName>
</protein>
<dbReference type="Pfam" id="PF02893">
    <property type="entry name" value="GRAM"/>
    <property type="match status" value="1"/>
</dbReference>
<keyword evidence="4 7" id="KW-0472">Membrane</keyword>
<reference evidence="9 10" key="1">
    <citation type="submission" date="2010-05" db="EMBL/GenBank/DDBJ databases">
        <title>The Genome Sequence of Thecamonas trahens ATCC 50062.</title>
        <authorList>
            <consortium name="The Broad Institute Genome Sequencing Platform"/>
            <person name="Russ C."/>
            <person name="Cuomo C."/>
            <person name="Shea T."/>
            <person name="Young S.K."/>
            <person name="Zeng Q."/>
            <person name="Koehrsen M."/>
            <person name="Haas B."/>
            <person name="Borodovsky M."/>
            <person name="Guigo R."/>
            <person name="Alvarado L."/>
            <person name="Berlin A."/>
            <person name="Bochicchio J."/>
            <person name="Borenstein D."/>
            <person name="Chapman S."/>
            <person name="Chen Z."/>
            <person name="Freedman E."/>
            <person name="Gellesch M."/>
            <person name="Goldberg J."/>
            <person name="Griggs A."/>
            <person name="Gujja S."/>
            <person name="Heilman E."/>
            <person name="Heiman D."/>
            <person name="Hepburn T."/>
            <person name="Howarth C."/>
            <person name="Jen D."/>
            <person name="Larson L."/>
            <person name="Mehta T."/>
            <person name="Park D."/>
            <person name="Pearson M."/>
            <person name="Roberts A."/>
            <person name="Saif S."/>
            <person name="Shenoy N."/>
            <person name="Sisk P."/>
            <person name="Stolte C."/>
            <person name="Sykes S."/>
            <person name="Thomson T."/>
            <person name="Walk T."/>
            <person name="White J."/>
            <person name="Yandava C."/>
            <person name="Burger G."/>
            <person name="Gray M.W."/>
            <person name="Holland P.W.H."/>
            <person name="King N."/>
            <person name="Lang F.B.F."/>
            <person name="Roger A.J."/>
            <person name="Ruiz-Trillo I."/>
            <person name="Lander E."/>
            <person name="Nusbaum C."/>
        </authorList>
    </citation>
    <scope>NUCLEOTIDE SEQUENCE [LARGE SCALE GENOMIC DNA]</scope>
    <source>
        <strain evidence="9 10">ATCC 50062</strain>
    </source>
</reference>
<dbReference type="PANTHER" id="PTHR23319">
    <property type="entry name" value="GRAM DOMAIN CONTAINING 1B, ISOFORM E"/>
    <property type="match status" value="1"/>
</dbReference>
<dbReference type="GO" id="GO:0120015">
    <property type="term" value="F:sterol transfer activity"/>
    <property type="evidence" value="ECO:0007669"/>
    <property type="project" value="TreeGrafter"/>
</dbReference>
<evidence type="ECO:0000256" key="5">
    <source>
        <dbReference type="SAM" id="Coils"/>
    </source>
</evidence>
<evidence type="ECO:0000313" key="9">
    <source>
        <dbReference type="EMBL" id="KNC55132.1"/>
    </source>
</evidence>
<dbReference type="GO" id="GO:0005886">
    <property type="term" value="C:plasma membrane"/>
    <property type="evidence" value="ECO:0007669"/>
    <property type="project" value="TreeGrafter"/>
</dbReference>
<comment type="subcellular location">
    <subcellularLocation>
        <location evidence="1">Membrane</location>
        <topology evidence="1">Single-pass membrane protein</topology>
    </subcellularLocation>
</comment>
<dbReference type="GO" id="GO:0032934">
    <property type="term" value="F:sterol binding"/>
    <property type="evidence" value="ECO:0007669"/>
    <property type="project" value="TreeGrafter"/>
</dbReference>
<feature type="region of interest" description="Disordered" evidence="6">
    <location>
        <begin position="211"/>
        <end position="246"/>
    </location>
</feature>
<keyword evidence="10" id="KW-1185">Reference proteome</keyword>
<feature type="compositionally biased region" description="Low complexity" evidence="6">
    <location>
        <begin position="665"/>
        <end position="675"/>
    </location>
</feature>
<evidence type="ECO:0000259" key="8">
    <source>
        <dbReference type="PROSITE" id="PS51778"/>
    </source>
</evidence>
<evidence type="ECO:0000256" key="2">
    <source>
        <dbReference type="ARBA" id="ARBA00022692"/>
    </source>
</evidence>
<dbReference type="eggNOG" id="KOG1032">
    <property type="taxonomic scope" value="Eukaryota"/>
</dbReference>
<proteinExistence type="predicted"/>
<feature type="compositionally biased region" description="Polar residues" evidence="6">
    <location>
        <begin position="358"/>
        <end position="372"/>
    </location>
</feature>